<protein>
    <submittedName>
        <fullName evidence="1">Uncharacterized protein</fullName>
    </submittedName>
</protein>
<proteinExistence type="predicted"/>
<reference evidence="1 2" key="1">
    <citation type="submission" date="2020-06" db="EMBL/GenBank/DDBJ databases">
        <authorList>
            <person name="Li R."/>
            <person name="Bekaert M."/>
        </authorList>
    </citation>
    <scope>NUCLEOTIDE SEQUENCE [LARGE SCALE GENOMIC DNA]</scope>
    <source>
        <strain evidence="2">wild</strain>
    </source>
</reference>
<sequence length="156" mass="18173">MRSVTTTGGLTRGRGMREAKRALWLLSMPTLAEYNHAMQQLTGTDDDATKETKLLTIPGFDQRLTMDILSKLHVLVRQHGVMKRIHRIRVFLKDGQWFTLDNRGLWVFRKLEENGCINDIKVICVGRDILQDSKFTTYNKWPEGCNRKTYENIFNQ</sequence>
<name>A0A6J8E3G9_MYTCO</name>
<evidence type="ECO:0000313" key="1">
    <source>
        <dbReference type="EMBL" id="CAC5414092.1"/>
    </source>
</evidence>
<keyword evidence="2" id="KW-1185">Reference proteome</keyword>
<organism evidence="1 2">
    <name type="scientific">Mytilus coruscus</name>
    <name type="common">Sea mussel</name>
    <dbReference type="NCBI Taxonomy" id="42192"/>
    <lineage>
        <taxon>Eukaryota</taxon>
        <taxon>Metazoa</taxon>
        <taxon>Spiralia</taxon>
        <taxon>Lophotrochozoa</taxon>
        <taxon>Mollusca</taxon>
        <taxon>Bivalvia</taxon>
        <taxon>Autobranchia</taxon>
        <taxon>Pteriomorphia</taxon>
        <taxon>Mytilida</taxon>
        <taxon>Mytiloidea</taxon>
        <taxon>Mytilidae</taxon>
        <taxon>Mytilinae</taxon>
        <taxon>Mytilus</taxon>
    </lineage>
</organism>
<dbReference type="AlphaFoldDB" id="A0A6J8E3G9"/>
<dbReference type="EMBL" id="CACVKT020008320">
    <property type="protein sequence ID" value="CAC5414092.1"/>
    <property type="molecule type" value="Genomic_DNA"/>
</dbReference>
<evidence type="ECO:0000313" key="2">
    <source>
        <dbReference type="Proteomes" id="UP000507470"/>
    </source>
</evidence>
<dbReference type="OrthoDB" id="415230at2759"/>
<gene>
    <name evidence="1" type="ORF">MCOR_46934</name>
</gene>
<accession>A0A6J8E3G9</accession>
<dbReference type="Proteomes" id="UP000507470">
    <property type="component" value="Unassembled WGS sequence"/>
</dbReference>